<organism evidence="2 3">
    <name type="scientific">Aspergillus cavernicola</name>
    <dbReference type="NCBI Taxonomy" id="176166"/>
    <lineage>
        <taxon>Eukaryota</taxon>
        <taxon>Fungi</taxon>
        <taxon>Dikarya</taxon>
        <taxon>Ascomycota</taxon>
        <taxon>Pezizomycotina</taxon>
        <taxon>Eurotiomycetes</taxon>
        <taxon>Eurotiomycetidae</taxon>
        <taxon>Eurotiales</taxon>
        <taxon>Aspergillaceae</taxon>
        <taxon>Aspergillus</taxon>
        <taxon>Aspergillus subgen. Nidulantes</taxon>
    </lineage>
</organism>
<feature type="compositionally biased region" description="Pro residues" evidence="1">
    <location>
        <begin position="370"/>
        <end position="381"/>
    </location>
</feature>
<comment type="caution">
    <text evidence="2">The sequence shown here is derived from an EMBL/GenBank/DDBJ whole genome shotgun (WGS) entry which is preliminary data.</text>
</comment>
<evidence type="ECO:0000256" key="1">
    <source>
        <dbReference type="SAM" id="MobiDB-lite"/>
    </source>
</evidence>
<proteinExistence type="predicted"/>
<sequence>MPPQGGSRKLSPHAQHALIRKYNISIEGPIRRRDWPARYAPIFGLVRDMEKIHYDEYCTRDYAGDDARVILVSNMCNRVESLVSRAHALRASLDNEETWRLKTENLILERFETDVNCHICAHRRWISDFQAIPSCPASAAKLQSVRQNRKLCQCSEFMRAKLLAEQSSQNTFVTKGGCTFVDRSMIEIQKKMLTHHKPDRVLGLGRADELKQLLAANPSILATVIGDDMEMYFPFLILEAKSEKNSVGFESIERQTVFPIRAMIGLQQSLEASSNVQSDQLVWFLANRGDEWRVYASVPDRAQIRIIDLWHGSILRHDSALQLLLVIDLLCDWARDIFMERIMSCLRERAGPDYPGLLSQSSVEVLAPIQSPPSDSPPTPPRATTEPGSIPPPAQSVYTTPEIVVKSEMEDVLMDAVPHISTEDTSTPKPSTPNPPIQPSLAPSEEPEDGNIVPDHWPEHIALRSDLDVQLRFRSLSLPESAHDLSLLLTAIDGEAKIAQTGRKLLDLFNLTDPFITKPDYLAKIAGAWGKREPPFRPNGMPLLYACLHWRATFDYVDWVLMKEFACITASQVAIAALARISNVPAANLFPGIRSTNHAQYLIHPLRYLPLPELVQAASKNQFLHLKMSNGHATAEGWTEDPEKAAFSERLWECRDSQPKAFIRCLENVYSVTRGTSHFIEPKYDVKIPPLLQVPEIAKSRQFALLRIPPIVEITSPLYCVFDFDTSDSPDPYTTGRAILSFLREGFSCFYGTNLPLTALDREQLALWSTILINLKA</sequence>
<feature type="region of interest" description="Disordered" evidence="1">
    <location>
        <begin position="368"/>
        <end position="397"/>
    </location>
</feature>
<evidence type="ECO:0000313" key="3">
    <source>
        <dbReference type="Proteomes" id="UP001610335"/>
    </source>
</evidence>
<reference evidence="2 3" key="1">
    <citation type="submission" date="2024-07" db="EMBL/GenBank/DDBJ databases">
        <title>Section-level genome sequencing and comparative genomics of Aspergillus sections Usti and Cavernicolus.</title>
        <authorList>
            <consortium name="Lawrence Berkeley National Laboratory"/>
            <person name="Nybo J.L."/>
            <person name="Vesth T.C."/>
            <person name="Theobald S."/>
            <person name="Frisvad J.C."/>
            <person name="Larsen T.O."/>
            <person name="Kjaerboelling I."/>
            <person name="Rothschild-Mancinelli K."/>
            <person name="Lyhne E.K."/>
            <person name="Kogle M.E."/>
            <person name="Barry K."/>
            <person name="Clum A."/>
            <person name="Na H."/>
            <person name="Ledsgaard L."/>
            <person name="Lin J."/>
            <person name="Lipzen A."/>
            <person name="Kuo A."/>
            <person name="Riley R."/>
            <person name="Mondo S."/>
            <person name="LaButti K."/>
            <person name="Haridas S."/>
            <person name="Pangalinan J."/>
            <person name="Salamov A.A."/>
            <person name="Simmons B.A."/>
            <person name="Magnuson J.K."/>
            <person name="Chen J."/>
            <person name="Drula E."/>
            <person name="Henrissat B."/>
            <person name="Wiebenga A."/>
            <person name="Lubbers R.J."/>
            <person name="Gomes A.C."/>
            <person name="Makela M.R."/>
            <person name="Stajich J."/>
            <person name="Grigoriev I.V."/>
            <person name="Mortensen U.H."/>
            <person name="De vries R.P."/>
            <person name="Baker S.E."/>
            <person name="Andersen M.R."/>
        </authorList>
    </citation>
    <scope>NUCLEOTIDE SEQUENCE [LARGE SCALE GENOMIC DNA]</scope>
    <source>
        <strain evidence="2 3">CBS 600.67</strain>
    </source>
</reference>
<keyword evidence="3" id="KW-1185">Reference proteome</keyword>
<feature type="region of interest" description="Disordered" evidence="1">
    <location>
        <begin position="421"/>
        <end position="455"/>
    </location>
</feature>
<dbReference type="EMBL" id="JBFXLS010000040">
    <property type="protein sequence ID" value="KAL2824857.1"/>
    <property type="molecule type" value="Genomic_DNA"/>
</dbReference>
<protein>
    <submittedName>
        <fullName evidence="2">Uncharacterized protein</fullName>
    </submittedName>
</protein>
<gene>
    <name evidence="2" type="ORF">BDW59DRAFT_146802</name>
</gene>
<accession>A0ABR4IAS0</accession>
<dbReference type="Proteomes" id="UP001610335">
    <property type="component" value="Unassembled WGS sequence"/>
</dbReference>
<name>A0ABR4IAS0_9EURO</name>
<evidence type="ECO:0000313" key="2">
    <source>
        <dbReference type="EMBL" id="KAL2824857.1"/>
    </source>
</evidence>